<feature type="compositionally biased region" description="Basic and acidic residues" evidence="1">
    <location>
        <begin position="224"/>
        <end position="237"/>
    </location>
</feature>
<dbReference type="EMBL" id="CP102381">
    <property type="protein sequence ID" value="WEJ62295.1"/>
    <property type="molecule type" value="Genomic_DNA"/>
</dbReference>
<name>A0ABY8CCA4_9GAMM</name>
<protein>
    <recommendedName>
        <fullName evidence="4">SprA family protein</fullName>
    </recommendedName>
</protein>
<gene>
    <name evidence="2" type="ORF">NR989_09775</name>
</gene>
<organism evidence="2 3">
    <name type="scientific">Thiomicrorhabdus lithotrophica</name>
    <dbReference type="NCBI Taxonomy" id="2949997"/>
    <lineage>
        <taxon>Bacteria</taxon>
        <taxon>Pseudomonadati</taxon>
        <taxon>Pseudomonadota</taxon>
        <taxon>Gammaproteobacteria</taxon>
        <taxon>Thiotrichales</taxon>
        <taxon>Piscirickettsiaceae</taxon>
        <taxon>Thiomicrorhabdus</taxon>
    </lineage>
</organism>
<reference evidence="2 3" key="1">
    <citation type="submission" date="2022-06" db="EMBL/GenBank/DDBJ databases">
        <title>Thiomicrohabdus sp. nov, an obligately chemolithoautotrophic, sulfur-oxidizing bacterium isolated from beach of Guanyin Mountain. Amoy.</title>
        <authorList>
            <person name="Zhu H."/>
        </authorList>
    </citation>
    <scope>NUCLEOTIDE SEQUENCE [LARGE SCALE GENOMIC DNA]</scope>
    <source>
        <strain evidence="2 3">XGS-01</strain>
    </source>
</reference>
<dbReference type="RefSeq" id="WP_275594553.1">
    <property type="nucleotide sequence ID" value="NZ_CP102381.1"/>
</dbReference>
<evidence type="ECO:0008006" key="4">
    <source>
        <dbReference type="Google" id="ProtNLM"/>
    </source>
</evidence>
<evidence type="ECO:0000256" key="1">
    <source>
        <dbReference type="SAM" id="MobiDB-lite"/>
    </source>
</evidence>
<feature type="region of interest" description="Disordered" evidence="1">
    <location>
        <begin position="219"/>
        <end position="276"/>
    </location>
</feature>
<dbReference type="Proteomes" id="UP001222275">
    <property type="component" value="Chromosome"/>
</dbReference>
<dbReference type="Pfam" id="PF12118">
    <property type="entry name" value="SprA-related"/>
    <property type="match status" value="1"/>
</dbReference>
<proteinExistence type="predicted"/>
<sequence length="276" mass="29597">MNSGIQGLYSVGMSYSGISGIGTGVSPLNSEPAKFIQSNVIDKPSSLQSQSSRPVQYSNAIVSKQNESAINQTLVNGESKDGSSLSEQNNLTSDVAKQEQQVEQVITQLKARDTEVRTHEMAHLAAAGGYARGGMSLTYQTGPDGKRYAIGGEVSIDTSAIAGDPEATLQKAMVIHRAALAPAEPSAQDQKVAQAAVRMMAQARMEISMQALEEENALMEEADKDSSDEQSLSDKELSSLATISSEEENPSSININQERQQFNLRMQLPMSESMYG</sequence>
<dbReference type="InterPro" id="IPR021973">
    <property type="entry name" value="SprA-related"/>
</dbReference>
<keyword evidence="3" id="KW-1185">Reference proteome</keyword>
<evidence type="ECO:0000313" key="3">
    <source>
        <dbReference type="Proteomes" id="UP001222275"/>
    </source>
</evidence>
<evidence type="ECO:0000313" key="2">
    <source>
        <dbReference type="EMBL" id="WEJ62295.1"/>
    </source>
</evidence>
<accession>A0ABY8CCA4</accession>